<dbReference type="EMBL" id="LN483167">
    <property type="protein sequence ID" value="CDZ96868.1"/>
    <property type="molecule type" value="Genomic_DNA"/>
</dbReference>
<dbReference type="AlphaFoldDB" id="A0A0F7SGK0"/>
<evidence type="ECO:0000256" key="3">
    <source>
        <dbReference type="ARBA" id="ARBA00020629"/>
    </source>
</evidence>
<dbReference type="GO" id="GO:0016592">
    <property type="term" value="C:mediator complex"/>
    <property type="evidence" value="ECO:0007669"/>
    <property type="project" value="InterPro"/>
</dbReference>
<dbReference type="PANTHER" id="PTHR13208:SF2">
    <property type="entry name" value="MEDIATOR OF RNA POLYMERASE II TRANSCRIPTION SUBUNIT 4"/>
    <property type="match status" value="1"/>
</dbReference>
<protein>
    <recommendedName>
        <fullName evidence="3 8">Mediator of RNA polymerase II transcription subunit 4</fullName>
    </recommendedName>
    <alternativeName>
        <fullName evidence="7 8">Mediator complex subunit 4</fullName>
    </alternativeName>
</protein>
<dbReference type="GO" id="GO:0070847">
    <property type="term" value="C:core mediator complex"/>
    <property type="evidence" value="ECO:0007669"/>
    <property type="project" value="TreeGrafter"/>
</dbReference>
<dbReference type="InterPro" id="IPR019258">
    <property type="entry name" value="Mediator_Med4"/>
</dbReference>
<evidence type="ECO:0000256" key="2">
    <source>
        <dbReference type="ARBA" id="ARBA00009626"/>
    </source>
</evidence>
<gene>
    <name evidence="8" type="primary">MED4</name>
</gene>
<keyword evidence="6 8" id="KW-0539">Nucleus</keyword>
<evidence type="ECO:0000256" key="8">
    <source>
        <dbReference type="RuleBase" id="RU364141"/>
    </source>
</evidence>
<evidence type="ECO:0000256" key="1">
    <source>
        <dbReference type="ARBA" id="ARBA00004123"/>
    </source>
</evidence>
<proteinExistence type="inferred from homology"/>
<dbReference type="GO" id="GO:0006357">
    <property type="term" value="P:regulation of transcription by RNA polymerase II"/>
    <property type="evidence" value="ECO:0007669"/>
    <property type="project" value="InterPro"/>
</dbReference>
<sequence>MEAAASHLSVPTQASRHLPPLHTIHSELAALDGSLATLCERARIHQEKWSRLERLKKEVERLEVGNRKVLIEMESGRRELRELVEEGKEVVRSIDTAFTHKQDPPTVLAYASSLAPYTSAPPSFDPSLPPSGIFRPPFPPESTLRRGKLGLGEGLGVVGVTSEVPDGQTLQSGLPSHLMNGISTNRPQMNDEIFDFDLNSDLDD</sequence>
<keyword evidence="8" id="KW-0010">Activator</keyword>
<keyword evidence="4 8" id="KW-0805">Transcription regulation</keyword>
<evidence type="ECO:0000256" key="9">
    <source>
        <dbReference type="SAM" id="Coils"/>
    </source>
</evidence>
<keyword evidence="5 8" id="KW-0804">Transcription</keyword>
<evidence type="ECO:0000256" key="6">
    <source>
        <dbReference type="ARBA" id="ARBA00023242"/>
    </source>
</evidence>
<reference evidence="10" key="1">
    <citation type="submission" date="2014-08" db="EMBL/GenBank/DDBJ databases">
        <authorList>
            <person name="Sharma Rahul"/>
            <person name="Thines Marco"/>
        </authorList>
    </citation>
    <scope>NUCLEOTIDE SEQUENCE</scope>
</reference>
<comment type="subunit">
    <text evidence="8">Component of the Mediator complex.</text>
</comment>
<keyword evidence="9" id="KW-0175">Coiled coil</keyword>
<name>A0A0F7SGK0_PHARH</name>
<accession>A0A0F7SGK0</accession>
<comment type="similarity">
    <text evidence="2 8">Belongs to the Mediator complex subunit 4 family.</text>
</comment>
<dbReference type="GO" id="GO:0003712">
    <property type="term" value="F:transcription coregulator activity"/>
    <property type="evidence" value="ECO:0007669"/>
    <property type="project" value="InterPro"/>
</dbReference>
<evidence type="ECO:0000313" key="10">
    <source>
        <dbReference type="EMBL" id="CDZ96868.1"/>
    </source>
</evidence>
<dbReference type="Pfam" id="PF10018">
    <property type="entry name" value="Med4"/>
    <property type="match status" value="1"/>
</dbReference>
<evidence type="ECO:0000256" key="4">
    <source>
        <dbReference type="ARBA" id="ARBA00023015"/>
    </source>
</evidence>
<evidence type="ECO:0000256" key="5">
    <source>
        <dbReference type="ARBA" id="ARBA00023163"/>
    </source>
</evidence>
<organism evidence="10">
    <name type="scientific">Phaffia rhodozyma</name>
    <name type="common">Yeast</name>
    <name type="synonym">Xanthophyllomyces dendrorhous</name>
    <dbReference type="NCBI Taxonomy" id="264483"/>
    <lineage>
        <taxon>Eukaryota</taxon>
        <taxon>Fungi</taxon>
        <taxon>Dikarya</taxon>
        <taxon>Basidiomycota</taxon>
        <taxon>Agaricomycotina</taxon>
        <taxon>Tremellomycetes</taxon>
        <taxon>Cystofilobasidiales</taxon>
        <taxon>Mrakiaceae</taxon>
        <taxon>Phaffia</taxon>
    </lineage>
</organism>
<comment type="function">
    <text evidence="8">Component of the Mediator complex, a coactivator involved in the regulated transcription of nearly all RNA polymerase II-dependent genes. Mediator functions as a bridge to convey information from gene-specific regulatory proteins to the basal RNA polymerase II transcription machinery. Mediator is recruited to promoters by direct interactions with regulatory proteins and serves as a scaffold for the assembly of a functional preinitiation complex with RNA polymerase II and the general transcription factors.</text>
</comment>
<feature type="coiled-coil region" evidence="9">
    <location>
        <begin position="52"/>
        <end position="86"/>
    </location>
</feature>
<comment type="subcellular location">
    <subcellularLocation>
        <location evidence="1 8">Nucleus</location>
    </subcellularLocation>
</comment>
<dbReference type="PANTHER" id="PTHR13208">
    <property type="entry name" value="MEDIATOR OF RNA POLYMERASE II TRANSCRIPTION SUBUNIT 4"/>
    <property type="match status" value="1"/>
</dbReference>
<evidence type="ECO:0000256" key="7">
    <source>
        <dbReference type="ARBA" id="ARBA00031257"/>
    </source>
</evidence>